<keyword evidence="6" id="KW-0443">Lipid metabolism</keyword>
<dbReference type="STRING" id="1071383.J7RY78"/>
<dbReference type="OrthoDB" id="40021at2759"/>
<feature type="domain" description="Cytidyltransferase-like" evidence="12">
    <location>
        <begin position="12"/>
        <end position="142"/>
    </location>
</feature>
<accession>J7RY78</accession>
<comment type="pathway">
    <text evidence="9">Phospholipid metabolism; phosphatidylethanolamine biosynthesis; phosphatidylethanolamine from ethanolamine: step 2/3.</text>
</comment>
<dbReference type="PANTHER" id="PTHR45780:SF2">
    <property type="entry name" value="ETHANOLAMINE-PHOSPHATE CYTIDYLYLTRANSFERASE"/>
    <property type="match status" value="1"/>
</dbReference>
<dbReference type="Proteomes" id="UP000006310">
    <property type="component" value="Chromosome 4"/>
</dbReference>
<evidence type="ECO:0000256" key="7">
    <source>
        <dbReference type="ARBA" id="ARBA00023209"/>
    </source>
</evidence>
<dbReference type="InterPro" id="IPR041723">
    <property type="entry name" value="CCT"/>
</dbReference>
<comment type="pathway">
    <text evidence="1">Lipid metabolism.</text>
</comment>
<dbReference type="AlphaFoldDB" id="J7RY78"/>
<dbReference type="GO" id="GO:0005737">
    <property type="term" value="C:cytoplasm"/>
    <property type="evidence" value="ECO:0007669"/>
    <property type="project" value="TreeGrafter"/>
</dbReference>
<name>J7RY78_HUIN7</name>
<evidence type="ECO:0000256" key="11">
    <source>
        <dbReference type="ARBA" id="ARBA00031473"/>
    </source>
</evidence>
<evidence type="ECO:0000313" key="13">
    <source>
        <dbReference type="EMBL" id="CCK70082.1"/>
    </source>
</evidence>
<dbReference type="InterPro" id="IPR044608">
    <property type="entry name" value="Ect1/PCYT2"/>
</dbReference>
<dbReference type="GeneID" id="34525771"/>
<organism evidence="13 14">
    <name type="scientific">Huiozyma naganishii (strain ATCC MYA-139 / BCRC 22969 / CBS 8797 / KCTC 17520 / NBRC 10181 / NCYC 3082 / Yp74L-3)</name>
    <name type="common">Yeast</name>
    <name type="synonym">Kazachstania naganishii</name>
    <dbReference type="NCBI Taxonomy" id="1071383"/>
    <lineage>
        <taxon>Eukaryota</taxon>
        <taxon>Fungi</taxon>
        <taxon>Dikarya</taxon>
        <taxon>Ascomycota</taxon>
        <taxon>Saccharomycotina</taxon>
        <taxon>Saccharomycetes</taxon>
        <taxon>Saccharomycetales</taxon>
        <taxon>Saccharomycetaceae</taxon>
        <taxon>Huiozyma</taxon>
    </lineage>
</organism>
<dbReference type="RefSeq" id="XP_022464328.1">
    <property type="nucleotide sequence ID" value="XM_022607765.1"/>
</dbReference>
<evidence type="ECO:0000256" key="9">
    <source>
        <dbReference type="ARBA" id="ARBA00024191"/>
    </source>
</evidence>
<dbReference type="GO" id="GO:0006646">
    <property type="term" value="P:phosphatidylethanolamine biosynthetic process"/>
    <property type="evidence" value="ECO:0007669"/>
    <property type="project" value="UniProtKB-UniPathway"/>
</dbReference>
<keyword evidence="5" id="KW-0548">Nucleotidyltransferase</keyword>
<dbReference type="PANTHER" id="PTHR45780">
    <property type="entry name" value="ETHANOLAMINE-PHOSPHATE CYTIDYLYLTRANSFERASE"/>
    <property type="match status" value="1"/>
</dbReference>
<reference evidence="13 14" key="1">
    <citation type="journal article" date="2011" name="Proc. Natl. Acad. Sci. U.S.A.">
        <title>Evolutionary erosion of yeast sex chromosomes by mating-type switching accidents.</title>
        <authorList>
            <person name="Gordon J.L."/>
            <person name="Armisen D."/>
            <person name="Proux-Wera E."/>
            <person name="Oheigeartaigh S.S."/>
            <person name="Byrne K.P."/>
            <person name="Wolfe K.H."/>
        </authorList>
    </citation>
    <scope>NUCLEOTIDE SEQUENCE [LARGE SCALE GENOMIC DNA]</scope>
    <source>
        <strain evidence="14">ATCC MYA-139 / BCRC 22969 / CBS 8797 / CCRC 22969 / KCTC 17520 / NBRC 10181 / NCYC 3082</strain>
    </source>
</reference>
<keyword evidence="8" id="KW-1208">Phospholipid metabolism</keyword>
<dbReference type="UniPathway" id="UPA00558">
    <property type="reaction ID" value="UER00742"/>
</dbReference>
<dbReference type="InterPro" id="IPR014729">
    <property type="entry name" value="Rossmann-like_a/b/a_fold"/>
</dbReference>
<evidence type="ECO:0000256" key="3">
    <source>
        <dbReference type="ARBA" id="ARBA00022516"/>
    </source>
</evidence>
<evidence type="ECO:0000256" key="5">
    <source>
        <dbReference type="ARBA" id="ARBA00022695"/>
    </source>
</evidence>
<dbReference type="OMA" id="FESNNWV"/>
<evidence type="ECO:0000256" key="1">
    <source>
        <dbReference type="ARBA" id="ARBA00005189"/>
    </source>
</evidence>
<dbReference type="EC" id="2.7.7.14" evidence="10"/>
<evidence type="ECO:0000313" key="14">
    <source>
        <dbReference type="Proteomes" id="UP000006310"/>
    </source>
</evidence>
<evidence type="ECO:0000256" key="6">
    <source>
        <dbReference type="ARBA" id="ARBA00023098"/>
    </source>
</evidence>
<evidence type="ECO:0000256" key="8">
    <source>
        <dbReference type="ARBA" id="ARBA00023264"/>
    </source>
</evidence>
<dbReference type="Pfam" id="PF01467">
    <property type="entry name" value="CTP_transf_like"/>
    <property type="match status" value="2"/>
</dbReference>
<evidence type="ECO:0000259" key="12">
    <source>
        <dbReference type="Pfam" id="PF01467"/>
    </source>
</evidence>
<reference evidence="14" key="2">
    <citation type="submission" date="2012-08" db="EMBL/GenBank/DDBJ databases">
        <title>Genome sequence of Kazachstania naganishii.</title>
        <authorList>
            <person name="Gordon J.L."/>
            <person name="Armisen D."/>
            <person name="Proux-Wera E."/>
            <person name="OhEigeartaigh S.S."/>
            <person name="Byrne K.P."/>
            <person name="Wolfe K.H."/>
        </authorList>
    </citation>
    <scope>NUCLEOTIDE SEQUENCE [LARGE SCALE GENOMIC DNA]</scope>
    <source>
        <strain evidence="14">ATCC MYA-139 / BCRC 22969 / CBS 8797 / CCRC 22969 / KCTC 17520 / NBRC 10181 / NCYC 3082</strain>
    </source>
</reference>
<dbReference type="KEGG" id="kng:KNAG_0D03350"/>
<dbReference type="EMBL" id="HE978317">
    <property type="protein sequence ID" value="CCK70082.1"/>
    <property type="molecule type" value="Genomic_DNA"/>
</dbReference>
<dbReference type="HOGENOM" id="CLU_031246_2_2_1"/>
<dbReference type="GO" id="GO:0004306">
    <property type="term" value="F:ethanolamine-phosphate cytidylyltransferase activity"/>
    <property type="evidence" value="ECO:0007669"/>
    <property type="project" value="UniProtKB-EC"/>
</dbReference>
<sequence length="325" mass="36740">MTVMVSANRVWVDGCFDFTHHGHAGALLQARRTVTDPPLGELYCGVHTDEAITLNKGPPVMHTRERYAHAASIRWCTRVVEDAPYVTEPAWLDRYGCKFVVHGDDITTDAQGYDCYQEVKDIGRFKMVKRTYGVSTTDIIHRILTGARCDKEANDCRPTLEELQFYSRGNDGFAKHCQVFDRDIHTLLVSSETFQFDPTSSLLIVGDFDLFHMGHIEQLQNARDGYPNSKIIVGIQDDQDNIMSLKERVLSVLSCCYVDGVILNPDMRASVVQCFGELLNIDSAELISSNPTSFSSYLTKQVIVDRIEKQRDLFITRNKNKGMNV</sequence>
<evidence type="ECO:0000256" key="4">
    <source>
        <dbReference type="ARBA" id="ARBA00022679"/>
    </source>
</evidence>
<dbReference type="eggNOG" id="KOG2803">
    <property type="taxonomic scope" value="Eukaryota"/>
</dbReference>
<feature type="domain" description="Cytidyltransferase-like" evidence="12">
    <location>
        <begin position="203"/>
        <end position="267"/>
    </location>
</feature>
<evidence type="ECO:0000256" key="10">
    <source>
        <dbReference type="ARBA" id="ARBA00024221"/>
    </source>
</evidence>
<proteinExistence type="inferred from homology"/>
<keyword evidence="7" id="KW-0594">Phospholipid biosynthesis</keyword>
<gene>
    <name evidence="13" type="primary">KNAG0D03350</name>
    <name evidence="13" type="ordered locus">KNAG_0D03350</name>
</gene>
<evidence type="ECO:0000256" key="2">
    <source>
        <dbReference type="ARBA" id="ARBA00010101"/>
    </source>
</evidence>
<dbReference type="InterPro" id="IPR004821">
    <property type="entry name" value="Cyt_trans-like"/>
</dbReference>
<keyword evidence="4" id="KW-0808">Transferase</keyword>
<keyword evidence="3" id="KW-0444">Lipid biosynthesis</keyword>
<dbReference type="Gene3D" id="3.40.50.620">
    <property type="entry name" value="HUPs"/>
    <property type="match status" value="2"/>
</dbReference>
<keyword evidence="14" id="KW-1185">Reference proteome</keyword>
<comment type="similarity">
    <text evidence="2">Belongs to the cytidylyltransferase family.</text>
</comment>
<dbReference type="SUPFAM" id="SSF52374">
    <property type="entry name" value="Nucleotidylyl transferase"/>
    <property type="match status" value="2"/>
</dbReference>
<protein>
    <recommendedName>
        <fullName evidence="10">ethanolamine-phosphate cytidylyltransferase</fullName>
        <ecNumber evidence="10">2.7.7.14</ecNumber>
    </recommendedName>
    <alternativeName>
        <fullName evidence="11">CTP:phosphoethanolamine cytidylyltransferase</fullName>
    </alternativeName>
</protein>
<dbReference type="CDD" id="cd02174">
    <property type="entry name" value="CCT"/>
    <property type="match status" value="1"/>
</dbReference>